<evidence type="ECO:0000313" key="3">
    <source>
        <dbReference type="EMBL" id="RUR80820.1"/>
    </source>
</evidence>
<sequence>MNYGDNMTKSALKSLKLSSSQKTAGFTLLELLVVILIVGVLAAIVAPGWLAFTNRQRVNKANDVVLAALQEAQREAKKNKRNYSVSFRTDNNVPQFSIYSGTTPTTWRNLGTDVGIKAGQVIVGTNLSNANTLASPATVAFNNLTTPKTITFDYMGALAPKSGGSDSDINLSIVVAIPTASSTASGVKRCVIVATLLGGMRTAKDTACS</sequence>
<evidence type="ECO:0000313" key="4">
    <source>
        <dbReference type="Proteomes" id="UP000268857"/>
    </source>
</evidence>
<dbReference type="Gene3D" id="3.30.700.10">
    <property type="entry name" value="Glycoprotein, Type 4 Pilin"/>
    <property type="match status" value="1"/>
</dbReference>
<comment type="caution">
    <text evidence="3">The sequence shown here is derived from an EMBL/GenBank/DDBJ whole genome shotgun (WGS) entry which is preliminary data.</text>
</comment>
<feature type="transmembrane region" description="Helical" evidence="2">
    <location>
        <begin position="31"/>
        <end position="52"/>
    </location>
</feature>
<dbReference type="AlphaFoldDB" id="A0A433NF85"/>
<reference evidence="3 4" key="1">
    <citation type="journal article" date="2019" name="Genome Biol. Evol.">
        <title>Day and night: Metabolic profiles and evolutionary relationships of six axenic non-marine cyanobacteria.</title>
        <authorList>
            <person name="Will S.E."/>
            <person name="Henke P."/>
            <person name="Boedeker C."/>
            <person name="Huang S."/>
            <person name="Brinkmann H."/>
            <person name="Rohde M."/>
            <person name="Jarek M."/>
            <person name="Friedl T."/>
            <person name="Seufert S."/>
            <person name="Schumacher M."/>
            <person name="Overmann J."/>
            <person name="Neumann-Schaal M."/>
            <person name="Petersen J."/>
        </authorList>
    </citation>
    <scope>NUCLEOTIDE SEQUENCE [LARGE SCALE GENOMIC DNA]</scope>
    <source>
        <strain evidence="3 4">PCC 6912</strain>
    </source>
</reference>
<proteinExistence type="predicted"/>
<dbReference type="InterPro" id="IPR012902">
    <property type="entry name" value="N_methyl_site"/>
</dbReference>
<name>A0A433NF85_CHLFR</name>
<feature type="coiled-coil region" evidence="1">
    <location>
        <begin position="55"/>
        <end position="82"/>
    </location>
</feature>
<gene>
    <name evidence="3" type="ORF">PCC6912_28420</name>
</gene>
<keyword evidence="1" id="KW-0175">Coiled coil</keyword>
<accession>A0A433NF85</accession>
<keyword evidence="2" id="KW-0812">Transmembrane</keyword>
<dbReference type="SUPFAM" id="SSF54523">
    <property type="entry name" value="Pili subunits"/>
    <property type="match status" value="1"/>
</dbReference>
<keyword evidence="2" id="KW-0472">Membrane</keyword>
<dbReference type="EMBL" id="RSCJ01000010">
    <property type="protein sequence ID" value="RUR80820.1"/>
    <property type="molecule type" value="Genomic_DNA"/>
</dbReference>
<keyword evidence="2" id="KW-1133">Transmembrane helix</keyword>
<evidence type="ECO:0000256" key="1">
    <source>
        <dbReference type="SAM" id="Coils"/>
    </source>
</evidence>
<dbReference type="STRING" id="211165.GCA_000317285_02408"/>
<dbReference type="PROSITE" id="PS00409">
    <property type="entry name" value="PROKAR_NTER_METHYL"/>
    <property type="match status" value="1"/>
</dbReference>
<dbReference type="Proteomes" id="UP000268857">
    <property type="component" value="Unassembled WGS sequence"/>
</dbReference>
<evidence type="ECO:0000256" key="2">
    <source>
        <dbReference type="SAM" id="Phobius"/>
    </source>
</evidence>
<protein>
    <recommendedName>
        <fullName evidence="5">Prepilin-type N-terminal cleavage/methylation domain-containing protein</fullName>
    </recommendedName>
</protein>
<dbReference type="Pfam" id="PF07963">
    <property type="entry name" value="N_methyl"/>
    <property type="match status" value="1"/>
</dbReference>
<dbReference type="InterPro" id="IPR045584">
    <property type="entry name" value="Pilin-like"/>
</dbReference>
<dbReference type="NCBIfam" id="TIGR02532">
    <property type="entry name" value="IV_pilin_GFxxxE"/>
    <property type="match status" value="1"/>
</dbReference>
<keyword evidence="4" id="KW-1185">Reference proteome</keyword>
<organism evidence="3 4">
    <name type="scientific">Chlorogloeopsis fritschii PCC 6912</name>
    <dbReference type="NCBI Taxonomy" id="211165"/>
    <lineage>
        <taxon>Bacteria</taxon>
        <taxon>Bacillati</taxon>
        <taxon>Cyanobacteriota</taxon>
        <taxon>Cyanophyceae</taxon>
        <taxon>Nostocales</taxon>
        <taxon>Chlorogloeopsidaceae</taxon>
        <taxon>Chlorogloeopsis</taxon>
    </lineage>
</organism>
<evidence type="ECO:0008006" key="5">
    <source>
        <dbReference type="Google" id="ProtNLM"/>
    </source>
</evidence>